<feature type="domain" description="Helix-hairpin-helix DNA-binding motif class 1" evidence="2">
    <location>
        <begin position="178"/>
        <end position="197"/>
    </location>
</feature>
<dbReference type="GO" id="GO:0006281">
    <property type="term" value="P:DNA repair"/>
    <property type="evidence" value="ECO:0007669"/>
    <property type="project" value="InterPro"/>
</dbReference>
<dbReference type="Proteomes" id="UP001138793">
    <property type="component" value="Unassembled WGS sequence"/>
</dbReference>
<dbReference type="GO" id="GO:0015628">
    <property type="term" value="P:protein secretion by the type II secretion system"/>
    <property type="evidence" value="ECO:0007669"/>
    <property type="project" value="TreeGrafter"/>
</dbReference>
<gene>
    <name evidence="3" type="ORF">J2Z64_002389</name>
</gene>
<dbReference type="Pfam" id="PF12836">
    <property type="entry name" value="HHH_3"/>
    <property type="match status" value="1"/>
</dbReference>
<reference evidence="3" key="1">
    <citation type="submission" date="2021-03" db="EMBL/GenBank/DDBJ databases">
        <title>Genomic Encyclopedia of Type Strains, Phase IV (KMG-IV): sequencing the most valuable type-strain genomes for metagenomic binning, comparative biology and taxonomic classification.</title>
        <authorList>
            <person name="Goeker M."/>
        </authorList>
    </citation>
    <scope>NUCLEOTIDE SEQUENCE</scope>
    <source>
        <strain evidence="3">DSM 107338</strain>
    </source>
</reference>
<comment type="caution">
    <text evidence="3">The sequence shown here is derived from an EMBL/GenBank/DDBJ whole genome shotgun (WGS) entry which is preliminary data.</text>
</comment>
<dbReference type="InterPro" id="IPR003583">
    <property type="entry name" value="Hlx-hairpin-Hlx_DNA-bd_motif"/>
</dbReference>
<name>A0A9X1CI41_9BACI</name>
<dbReference type="PANTHER" id="PTHR21180">
    <property type="entry name" value="ENDONUCLEASE/EXONUCLEASE/PHOSPHATASE FAMILY DOMAIN-CONTAINING PROTEIN 1"/>
    <property type="match status" value="1"/>
</dbReference>
<sequence length="201" mass="21472">MLNLLKKSSFFIAVAILVVLFLIVTRDASEEQVTMPDLHAGSSSSENPFEQQPEVSQDTDTVAVVDIKGAIVSPGVYEVSADARLHDVILTAGGFTSDADQHQINLAQKVQDEMIIIVPKIGDDGDSGSNEGSVGSDGKIKVNMAAQEEIEQLPGIGPAKAQAIIQHREEHGLFNSIEDLLNVSGIGQKTLENMQDAIQIP</sequence>
<feature type="compositionally biased region" description="Polar residues" evidence="1">
    <location>
        <begin position="41"/>
        <end position="58"/>
    </location>
</feature>
<dbReference type="InterPro" id="IPR010994">
    <property type="entry name" value="RuvA_2-like"/>
</dbReference>
<protein>
    <submittedName>
        <fullName evidence="3">Competence protein ComEA</fullName>
    </submittedName>
</protein>
<dbReference type="GO" id="GO:0003677">
    <property type="term" value="F:DNA binding"/>
    <property type="evidence" value="ECO:0007669"/>
    <property type="project" value="InterPro"/>
</dbReference>
<proteinExistence type="predicted"/>
<dbReference type="GO" id="GO:0015627">
    <property type="term" value="C:type II protein secretion system complex"/>
    <property type="evidence" value="ECO:0007669"/>
    <property type="project" value="TreeGrafter"/>
</dbReference>
<dbReference type="SUPFAM" id="SSF47781">
    <property type="entry name" value="RuvA domain 2-like"/>
    <property type="match status" value="1"/>
</dbReference>
<dbReference type="Pfam" id="PF10531">
    <property type="entry name" value="SLBB"/>
    <property type="match status" value="1"/>
</dbReference>
<dbReference type="InterPro" id="IPR051675">
    <property type="entry name" value="Endo/Exo/Phosphatase_dom_1"/>
</dbReference>
<accession>A0A9X1CI41</accession>
<keyword evidence="4" id="KW-1185">Reference proteome</keyword>
<dbReference type="InterPro" id="IPR004509">
    <property type="entry name" value="Competence_ComEA_HhH"/>
</dbReference>
<evidence type="ECO:0000313" key="4">
    <source>
        <dbReference type="Proteomes" id="UP001138793"/>
    </source>
</evidence>
<feature type="domain" description="Helix-hairpin-helix DNA-binding motif class 1" evidence="2">
    <location>
        <begin position="148"/>
        <end position="167"/>
    </location>
</feature>
<dbReference type="SMART" id="SM00278">
    <property type="entry name" value="HhH1"/>
    <property type="match status" value="2"/>
</dbReference>
<evidence type="ECO:0000313" key="3">
    <source>
        <dbReference type="EMBL" id="MBP2078132.1"/>
    </source>
</evidence>
<evidence type="ECO:0000259" key="2">
    <source>
        <dbReference type="SMART" id="SM00278"/>
    </source>
</evidence>
<feature type="region of interest" description="Disordered" evidence="1">
    <location>
        <begin position="36"/>
        <end position="58"/>
    </location>
</feature>
<dbReference type="InterPro" id="IPR019554">
    <property type="entry name" value="Soluble_ligand-bd"/>
</dbReference>
<evidence type="ECO:0000256" key="1">
    <source>
        <dbReference type="SAM" id="MobiDB-lite"/>
    </source>
</evidence>
<dbReference type="AlphaFoldDB" id="A0A9X1CI41"/>
<dbReference type="NCBIfam" id="TIGR00426">
    <property type="entry name" value="competence protein ComEA helix-hairpin-helix repeat region"/>
    <property type="match status" value="1"/>
</dbReference>
<organism evidence="3 4">
    <name type="scientific">Oceanobacillus polygoni</name>
    <dbReference type="NCBI Taxonomy" id="1235259"/>
    <lineage>
        <taxon>Bacteria</taxon>
        <taxon>Bacillati</taxon>
        <taxon>Bacillota</taxon>
        <taxon>Bacilli</taxon>
        <taxon>Bacillales</taxon>
        <taxon>Bacillaceae</taxon>
        <taxon>Oceanobacillus</taxon>
    </lineage>
</organism>
<dbReference type="Gene3D" id="1.10.150.310">
    <property type="entry name" value="Tex RuvX-like domain-like"/>
    <property type="match status" value="1"/>
</dbReference>
<dbReference type="Gene3D" id="3.10.560.10">
    <property type="entry name" value="Outer membrane lipoprotein wza domain like"/>
    <property type="match status" value="1"/>
</dbReference>
<dbReference type="PANTHER" id="PTHR21180:SF32">
    <property type="entry name" value="ENDONUCLEASE_EXONUCLEASE_PHOSPHATASE FAMILY DOMAIN-CONTAINING PROTEIN 1"/>
    <property type="match status" value="1"/>
</dbReference>
<dbReference type="OrthoDB" id="9790239at2"/>
<dbReference type="EMBL" id="JAGGMB010000007">
    <property type="protein sequence ID" value="MBP2078132.1"/>
    <property type="molecule type" value="Genomic_DNA"/>
</dbReference>
<dbReference type="RefSeq" id="WP_149473916.1">
    <property type="nucleotide sequence ID" value="NZ_JAGGMB010000007.1"/>
</dbReference>